<sequence>MDNFVFVGVMLILAIVIGSFLGIFAFAEVRQLRREVTRLRERLDAVMDGVRDAMDSPAPPAPAEREEASSEDLTLDIEDDIARSGDSRGAPAAPADWARPRRSGAAGEKAQTSAGPAAGTRFLEHLQKNWMVWLGGTCVALSGVFLARYGIEQGLLGPKVRVMAGLLIALALYGAAEFLRRKTGGTHPTFAALAGGGAITAFAAVLSAVHLYKLMAPGVAFGVLALVALITMWLARLHGPVLAAIGMLGAYAVPILVSSGSGNVLGAMVYALIISTSVLLLLRYVYRSWLWLGLLAGALGWWLISLAGHQADGWRGPYLAALAYLMVAVIPGNWLLRGRLPEKGAGAALVLPGLLAVVVAQCLSIFREGIEPATAAMLSTWSPLALVVLITARRNPTLVPVPWALFIGQLAAWFGSRLDQWGGEGLRLVPVAPELQGGFLLYLLITAALFSALAVYNYFADGDASERHRRGAPGAWWASLAVMAPLMSLLVGYALAGDFLSKFWWCLYAAIFGAVFMYLGSRGVGRHWSRGMVVWLFIAAHFAYSLAVCLWLKQASLTLALALQAISLAWVIRRFEMPALGWLLKAVLVLVVVRLTLNPWLLTYDNVAHWSLWTYGGSALCAWLAAHLLRERHLPLARWAEAAALHLLVLTVWAECRYWLYDGNALAGQYRFAEAVINMWLFTALGLVYYRKSRLAGSFANWYDGYGRLLMAGGLVNYLWILLATATSEPWAWRAIGERPLWNMLLPAFAGPVLLAFLVSRFYLPAVRRYAALLAALAAFVWVSVEVRHLWQGNIRMDTSAATGELYTYSAVWLALAVAAILLGSWRGWRSCYQGGMAVLALVIVKLFLVDMSGLEGLLRVASFMGMGLALLGIAFMHQKLSALHHKPSQSAQ</sequence>
<keyword evidence="2" id="KW-0812">Transmembrane</keyword>
<evidence type="ECO:0000313" key="3">
    <source>
        <dbReference type="EMBL" id="MCQ3829308.1"/>
    </source>
</evidence>
<feature type="transmembrane region" description="Helical" evidence="2">
    <location>
        <begin position="435"/>
        <end position="456"/>
    </location>
</feature>
<protein>
    <submittedName>
        <fullName evidence="3">DUF2339 domain-containing protein</fullName>
    </submittedName>
</protein>
<feature type="transmembrane region" description="Helical" evidence="2">
    <location>
        <begin position="289"/>
        <end position="311"/>
    </location>
</feature>
<evidence type="ECO:0000256" key="1">
    <source>
        <dbReference type="SAM" id="MobiDB-lite"/>
    </source>
</evidence>
<dbReference type="PIRSF" id="PIRSF035905">
    <property type="entry name" value="UCP035905_mp"/>
    <property type="match status" value="1"/>
</dbReference>
<feature type="transmembrane region" description="Helical" evidence="2">
    <location>
        <begin position="191"/>
        <end position="209"/>
    </location>
</feature>
<feature type="transmembrane region" description="Helical" evidence="2">
    <location>
        <begin position="372"/>
        <end position="390"/>
    </location>
</feature>
<dbReference type="InterPro" id="IPR019286">
    <property type="entry name" value="DUF2339_TM"/>
</dbReference>
<feature type="transmembrane region" description="Helical" evidence="2">
    <location>
        <begin position="215"/>
        <end position="234"/>
    </location>
</feature>
<feature type="transmembrane region" description="Helical" evidence="2">
    <location>
        <begin position="264"/>
        <end position="282"/>
    </location>
</feature>
<dbReference type="EMBL" id="JACASI010000024">
    <property type="protein sequence ID" value="MCQ3829308.1"/>
    <property type="molecule type" value="Genomic_DNA"/>
</dbReference>
<reference evidence="3" key="1">
    <citation type="thesis" date="2020" institute="Technische Universitat Dresden" country="Dresden, Germany">
        <title>The Agarolytic System of Microbulbifer elongatus PORT2, Isolated from Batu Karas, Pangandaran West Java Indonesia.</title>
        <authorList>
            <person name="Anggraeni S.R."/>
        </authorList>
    </citation>
    <scope>NUCLEOTIDE SEQUENCE</scope>
    <source>
        <strain evidence="3">PORT2</strain>
    </source>
</reference>
<feature type="transmembrane region" description="Helical" evidence="2">
    <location>
        <begin position="162"/>
        <end position="179"/>
    </location>
</feature>
<feature type="transmembrane region" description="Helical" evidence="2">
    <location>
        <begin position="6"/>
        <end position="27"/>
    </location>
</feature>
<dbReference type="RefSeq" id="WP_255874186.1">
    <property type="nucleotide sequence ID" value="NZ_JACASI010000024.1"/>
</dbReference>
<feature type="transmembrane region" description="Helical" evidence="2">
    <location>
        <begin position="532"/>
        <end position="548"/>
    </location>
</feature>
<feature type="transmembrane region" description="Helical" evidence="2">
    <location>
        <begin position="554"/>
        <end position="572"/>
    </location>
</feature>
<name>A0ABT1NZN8_9GAMM</name>
<feature type="transmembrane region" description="Helical" evidence="2">
    <location>
        <begin position="612"/>
        <end position="630"/>
    </location>
</feature>
<dbReference type="Pfam" id="PF10101">
    <property type="entry name" value="DUF2339"/>
    <property type="match status" value="1"/>
</dbReference>
<feature type="transmembrane region" description="Helical" evidence="2">
    <location>
        <begin position="702"/>
        <end position="721"/>
    </location>
</feature>
<dbReference type="PANTHER" id="PTHR38434">
    <property type="entry name" value="BLL2549 PROTEIN"/>
    <property type="match status" value="1"/>
</dbReference>
<proteinExistence type="predicted"/>
<feature type="transmembrane region" description="Helical" evidence="2">
    <location>
        <begin position="833"/>
        <end position="852"/>
    </location>
</feature>
<dbReference type="Proteomes" id="UP001205566">
    <property type="component" value="Unassembled WGS sequence"/>
</dbReference>
<evidence type="ECO:0000256" key="2">
    <source>
        <dbReference type="SAM" id="Phobius"/>
    </source>
</evidence>
<keyword evidence="2" id="KW-1133">Transmembrane helix</keyword>
<feature type="transmembrane region" description="Helical" evidence="2">
    <location>
        <begin position="741"/>
        <end position="764"/>
    </location>
</feature>
<feature type="transmembrane region" description="Helical" evidence="2">
    <location>
        <begin position="642"/>
        <end position="660"/>
    </location>
</feature>
<feature type="transmembrane region" description="Helical" evidence="2">
    <location>
        <begin position="317"/>
        <end position="336"/>
    </location>
</feature>
<feature type="transmembrane region" description="Helical" evidence="2">
    <location>
        <begin position="672"/>
        <end position="690"/>
    </location>
</feature>
<feature type="transmembrane region" description="Helical" evidence="2">
    <location>
        <begin position="476"/>
        <end position="496"/>
    </location>
</feature>
<evidence type="ECO:0000313" key="4">
    <source>
        <dbReference type="Proteomes" id="UP001205566"/>
    </source>
</evidence>
<feature type="transmembrane region" description="Helical" evidence="2">
    <location>
        <begin position="806"/>
        <end position="826"/>
    </location>
</feature>
<dbReference type="InterPro" id="IPR014600">
    <property type="entry name" value="UCP035905_mem"/>
</dbReference>
<feature type="transmembrane region" description="Helical" evidence="2">
    <location>
        <begin position="858"/>
        <end position="877"/>
    </location>
</feature>
<keyword evidence="2" id="KW-0472">Membrane</keyword>
<gene>
    <name evidence="3" type="ORF">HXX02_07605</name>
</gene>
<organism evidence="3 4">
    <name type="scientific">Microbulbifer elongatus</name>
    <dbReference type="NCBI Taxonomy" id="86173"/>
    <lineage>
        <taxon>Bacteria</taxon>
        <taxon>Pseudomonadati</taxon>
        <taxon>Pseudomonadota</taxon>
        <taxon>Gammaproteobacteria</taxon>
        <taxon>Cellvibrionales</taxon>
        <taxon>Microbulbiferaceae</taxon>
        <taxon>Microbulbifer</taxon>
    </lineage>
</organism>
<feature type="transmembrane region" description="Helical" evidence="2">
    <location>
        <begin position="502"/>
        <end position="520"/>
    </location>
</feature>
<feature type="transmembrane region" description="Helical" evidence="2">
    <location>
        <begin position="397"/>
        <end position="415"/>
    </location>
</feature>
<accession>A0ABT1NZN8</accession>
<comment type="caution">
    <text evidence="3">The sequence shown here is derived from an EMBL/GenBank/DDBJ whole genome shotgun (WGS) entry which is preliminary data.</text>
</comment>
<feature type="transmembrane region" description="Helical" evidence="2">
    <location>
        <begin position="579"/>
        <end position="597"/>
    </location>
</feature>
<feature type="transmembrane region" description="Helical" evidence="2">
    <location>
        <begin position="348"/>
        <end position="366"/>
    </location>
</feature>
<dbReference type="PANTHER" id="PTHR38434:SF1">
    <property type="entry name" value="BLL2549 PROTEIN"/>
    <property type="match status" value="1"/>
</dbReference>
<feature type="transmembrane region" description="Helical" evidence="2">
    <location>
        <begin position="241"/>
        <end position="258"/>
    </location>
</feature>
<keyword evidence="4" id="KW-1185">Reference proteome</keyword>
<feature type="transmembrane region" description="Helical" evidence="2">
    <location>
        <begin position="130"/>
        <end position="150"/>
    </location>
</feature>
<feature type="compositionally biased region" description="Acidic residues" evidence="1">
    <location>
        <begin position="69"/>
        <end position="79"/>
    </location>
</feature>
<feature type="region of interest" description="Disordered" evidence="1">
    <location>
        <begin position="50"/>
        <end position="115"/>
    </location>
</feature>